<dbReference type="PROSITE" id="PS50878">
    <property type="entry name" value="RT_POL"/>
    <property type="match status" value="1"/>
</dbReference>
<evidence type="ECO:0000313" key="3">
    <source>
        <dbReference type="Proteomes" id="UP001314205"/>
    </source>
</evidence>
<keyword evidence="3" id="KW-1185">Reference proteome</keyword>
<feature type="domain" description="Reverse transcriptase" evidence="1">
    <location>
        <begin position="146"/>
        <end position="419"/>
    </location>
</feature>
<accession>A0AAV1KVA0</accession>
<evidence type="ECO:0000313" key="2">
    <source>
        <dbReference type="EMBL" id="CAK1586948.1"/>
    </source>
</evidence>
<dbReference type="AlphaFoldDB" id="A0AAV1KVA0"/>
<sequence>MSENRKIFKTKLKFCQKNAEQIKMDRLAQKRANRDFKNFWKSTNKLESKTSLATSVEGISEPSDIANMFMEHFKIQSPLGPSTQVGSAGTVCGGEEPLVHISAKQIRIIIIGMSRGKSPGHDGLSIEHLKHAGFHLPRVLSMFYTMCVSHSYLPTNLMKTIVVPIVKNKTGDISDKGNYRPISLATIIAKVLDGVLDTILSDHIQLHDTQFGFRPGLSTESAILSLKHTVRYYVDRGTPVYACFLDLSRAFDLVSYDVLWRKVEDRGVPSEICGLLKYWYSKQINHVKWDDTLSEPYRLECGVRQGGLTSPRLFNLYIDALIGELSSKRVGCSVGGVSINNISYADDMVLMGPSVRAVRELLKVCVAYAESHGLAYNVKKCEYIVFGIRGKPRTDEPDLFLNGSKIKKVTSFKYLGHFLADDLKDNVDIERERRALAVRSNMLARRFARCTDLVKITLFKAYCQSLYTSSLWINYTKRSLDALCSI</sequence>
<evidence type="ECO:0000259" key="1">
    <source>
        <dbReference type="PROSITE" id="PS50878"/>
    </source>
</evidence>
<dbReference type="InterPro" id="IPR000477">
    <property type="entry name" value="RT_dom"/>
</dbReference>
<dbReference type="InterPro" id="IPR043502">
    <property type="entry name" value="DNA/RNA_pol_sf"/>
</dbReference>
<dbReference type="PANTHER" id="PTHR47027:SF20">
    <property type="entry name" value="REVERSE TRANSCRIPTASE-LIKE PROTEIN WITH RNA-DIRECTED DNA POLYMERASE DOMAIN"/>
    <property type="match status" value="1"/>
</dbReference>
<dbReference type="Pfam" id="PF00078">
    <property type="entry name" value="RVT_1"/>
    <property type="match status" value="1"/>
</dbReference>
<dbReference type="Proteomes" id="UP001314205">
    <property type="component" value="Unassembled WGS sequence"/>
</dbReference>
<organism evidence="2 3">
    <name type="scientific">Parnassius mnemosyne</name>
    <name type="common">clouded apollo</name>
    <dbReference type="NCBI Taxonomy" id="213953"/>
    <lineage>
        <taxon>Eukaryota</taxon>
        <taxon>Metazoa</taxon>
        <taxon>Ecdysozoa</taxon>
        <taxon>Arthropoda</taxon>
        <taxon>Hexapoda</taxon>
        <taxon>Insecta</taxon>
        <taxon>Pterygota</taxon>
        <taxon>Neoptera</taxon>
        <taxon>Endopterygota</taxon>
        <taxon>Lepidoptera</taxon>
        <taxon>Glossata</taxon>
        <taxon>Ditrysia</taxon>
        <taxon>Papilionoidea</taxon>
        <taxon>Papilionidae</taxon>
        <taxon>Parnassiinae</taxon>
        <taxon>Parnassini</taxon>
        <taxon>Parnassius</taxon>
        <taxon>Driopa</taxon>
    </lineage>
</organism>
<dbReference type="PANTHER" id="PTHR47027">
    <property type="entry name" value="REVERSE TRANSCRIPTASE DOMAIN-CONTAINING PROTEIN"/>
    <property type="match status" value="1"/>
</dbReference>
<dbReference type="GO" id="GO:0071897">
    <property type="term" value="P:DNA biosynthetic process"/>
    <property type="evidence" value="ECO:0007669"/>
    <property type="project" value="UniProtKB-ARBA"/>
</dbReference>
<proteinExistence type="predicted"/>
<dbReference type="CDD" id="cd01650">
    <property type="entry name" value="RT_nLTR_like"/>
    <property type="match status" value="1"/>
</dbReference>
<protein>
    <recommendedName>
        <fullName evidence="1">Reverse transcriptase domain-containing protein</fullName>
    </recommendedName>
</protein>
<gene>
    <name evidence="2" type="ORF">PARMNEM_LOCUS7832</name>
</gene>
<dbReference type="EMBL" id="CAVLGL010000081">
    <property type="protein sequence ID" value="CAK1586948.1"/>
    <property type="molecule type" value="Genomic_DNA"/>
</dbReference>
<comment type="caution">
    <text evidence="2">The sequence shown here is derived from an EMBL/GenBank/DDBJ whole genome shotgun (WGS) entry which is preliminary data.</text>
</comment>
<reference evidence="2 3" key="1">
    <citation type="submission" date="2023-11" db="EMBL/GenBank/DDBJ databases">
        <authorList>
            <person name="Hedman E."/>
            <person name="Englund M."/>
            <person name="Stromberg M."/>
            <person name="Nyberg Akerstrom W."/>
            <person name="Nylinder S."/>
            <person name="Jareborg N."/>
            <person name="Kallberg Y."/>
            <person name="Kronander E."/>
        </authorList>
    </citation>
    <scope>NUCLEOTIDE SEQUENCE [LARGE SCALE GENOMIC DNA]</scope>
</reference>
<name>A0AAV1KVA0_9NEOP</name>
<dbReference type="SUPFAM" id="SSF56672">
    <property type="entry name" value="DNA/RNA polymerases"/>
    <property type="match status" value="1"/>
</dbReference>